<feature type="coiled-coil region" evidence="1">
    <location>
        <begin position="96"/>
        <end position="123"/>
    </location>
</feature>
<accession>A0ABV8FDE6</accession>
<proteinExistence type="predicted"/>
<reference evidence="3" key="1">
    <citation type="journal article" date="2019" name="Int. J. Syst. Evol. Microbiol.">
        <title>The Global Catalogue of Microorganisms (GCM) 10K type strain sequencing project: providing services to taxonomists for standard genome sequencing and annotation.</title>
        <authorList>
            <consortium name="The Broad Institute Genomics Platform"/>
            <consortium name="The Broad Institute Genome Sequencing Center for Infectious Disease"/>
            <person name="Wu L."/>
            <person name="Ma J."/>
        </authorList>
    </citation>
    <scope>NUCLEOTIDE SEQUENCE [LARGE SCALE GENOMIC DNA]</scope>
    <source>
        <strain evidence="3">TBRC 7912</strain>
    </source>
</reference>
<sequence length="137" mass="15434">MPKRRPQEYSPEEFDAVVALIRADEGLQQDIEKITGQSLADKTPRELFDLFRTLQSAVDVQATVVRYGRARTAVRRTRIEMDLDPANLPPATAQYVEDLQAKVDDERRQRLKAEAALKAMQSRNVLSLPAGTRKAAI</sequence>
<evidence type="ECO:0000313" key="3">
    <source>
        <dbReference type="Proteomes" id="UP001595698"/>
    </source>
</evidence>
<gene>
    <name evidence="2" type="ORF">ACFOYY_35455</name>
</gene>
<organism evidence="2 3">
    <name type="scientific">Streptosporangium jomthongense</name>
    <dbReference type="NCBI Taxonomy" id="1193683"/>
    <lineage>
        <taxon>Bacteria</taxon>
        <taxon>Bacillati</taxon>
        <taxon>Actinomycetota</taxon>
        <taxon>Actinomycetes</taxon>
        <taxon>Streptosporangiales</taxon>
        <taxon>Streptosporangiaceae</taxon>
        <taxon>Streptosporangium</taxon>
    </lineage>
</organism>
<keyword evidence="3" id="KW-1185">Reference proteome</keyword>
<protein>
    <submittedName>
        <fullName evidence="2">Uncharacterized protein</fullName>
    </submittedName>
</protein>
<dbReference type="RefSeq" id="WP_386195577.1">
    <property type="nucleotide sequence ID" value="NZ_JBHSBC010000047.1"/>
</dbReference>
<name>A0ABV8FDE6_9ACTN</name>
<evidence type="ECO:0000313" key="2">
    <source>
        <dbReference type="EMBL" id="MFC3985473.1"/>
    </source>
</evidence>
<dbReference type="EMBL" id="JBHSBC010000047">
    <property type="protein sequence ID" value="MFC3985473.1"/>
    <property type="molecule type" value="Genomic_DNA"/>
</dbReference>
<evidence type="ECO:0000256" key="1">
    <source>
        <dbReference type="SAM" id="Coils"/>
    </source>
</evidence>
<dbReference type="Proteomes" id="UP001595698">
    <property type="component" value="Unassembled WGS sequence"/>
</dbReference>
<comment type="caution">
    <text evidence="2">The sequence shown here is derived from an EMBL/GenBank/DDBJ whole genome shotgun (WGS) entry which is preliminary data.</text>
</comment>
<keyword evidence="1" id="KW-0175">Coiled coil</keyword>